<dbReference type="InterPro" id="IPR011333">
    <property type="entry name" value="SKP1/BTB/POZ_sf"/>
</dbReference>
<protein>
    <submittedName>
        <fullName evidence="2">BTB domain-containing protein</fullName>
    </submittedName>
</protein>
<proteinExistence type="predicted"/>
<reference evidence="2" key="1">
    <citation type="submission" date="2020-05" db="EMBL/GenBank/DDBJ databases">
        <title>Mycena genomes resolve the evolution of fungal bioluminescence.</title>
        <authorList>
            <person name="Tsai I.J."/>
        </authorList>
    </citation>
    <scope>NUCLEOTIDE SEQUENCE</scope>
    <source>
        <strain evidence="2">CCC161011</strain>
    </source>
</reference>
<name>A0A8H6Y2M5_9AGAR</name>
<dbReference type="InterPro" id="IPR000210">
    <property type="entry name" value="BTB/POZ_dom"/>
</dbReference>
<dbReference type="AlphaFoldDB" id="A0A8H6Y2M5"/>
<dbReference type="PROSITE" id="PS50097">
    <property type="entry name" value="BTB"/>
    <property type="match status" value="1"/>
</dbReference>
<evidence type="ECO:0000259" key="1">
    <source>
        <dbReference type="PROSITE" id="PS50097"/>
    </source>
</evidence>
<evidence type="ECO:0000313" key="3">
    <source>
        <dbReference type="Proteomes" id="UP000620124"/>
    </source>
</evidence>
<dbReference type="Gene3D" id="3.30.710.10">
    <property type="entry name" value="Potassium Channel Kv1.1, Chain A"/>
    <property type="match status" value="1"/>
</dbReference>
<dbReference type="OrthoDB" id="2984659at2759"/>
<organism evidence="2 3">
    <name type="scientific">Mycena venus</name>
    <dbReference type="NCBI Taxonomy" id="2733690"/>
    <lineage>
        <taxon>Eukaryota</taxon>
        <taxon>Fungi</taxon>
        <taxon>Dikarya</taxon>
        <taxon>Basidiomycota</taxon>
        <taxon>Agaricomycotina</taxon>
        <taxon>Agaricomycetes</taxon>
        <taxon>Agaricomycetidae</taxon>
        <taxon>Agaricales</taxon>
        <taxon>Marasmiineae</taxon>
        <taxon>Mycenaceae</taxon>
        <taxon>Mycena</taxon>
    </lineage>
</organism>
<gene>
    <name evidence="2" type="ORF">MVEN_01181000</name>
</gene>
<dbReference type="EMBL" id="JACAZI010000009">
    <property type="protein sequence ID" value="KAF7352178.1"/>
    <property type="molecule type" value="Genomic_DNA"/>
</dbReference>
<dbReference type="SMART" id="SM00225">
    <property type="entry name" value="BTB"/>
    <property type="match status" value="1"/>
</dbReference>
<feature type="domain" description="BTB" evidence="1">
    <location>
        <begin position="21"/>
        <end position="94"/>
    </location>
</feature>
<dbReference type="SUPFAM" id="SSF54695">
    <property type="entry name" value="POZ domain"/>
    <property type="match status" value="1"/>
</dbReference>
<dbReference type="Proteomes" id="UP000620124">
    <property type="component" value="Unassembled WGS sequence"/>
</dbReference>
<evidence type="ECO:0000313" key="2">
    <source>
        <dbReference type="EMBL" id="KAF7352178.1"/>
    </source>
</evidence>
<accession>A0A8H6Y2M5</accession>
<keyword evidence="3" id="KW-1185">Reference proteome</keyword>
<comment type="caution">
    <text evidence="2">The sequence shown here is derived from an EMBL/GenBank/DDBJ whole genome shotgun (WGS) entry which is preliminary data.</text>
</comment>
<sequence>MSELNAQPDLTRVDDLWFPDGNLILRVENTLFRVLSSILGARSSVFQDMVAFPQPSQPDGDTVDGHTVVRLHDSATEVEVFLRAIFDSSFSMPPPSPVDFTAVIGVMRLAHKYDVQYLFRRALSHPSANPGSATYHYVPACSACSACSGCSEGYPICSALYYGLSYVVRAGSM</sequence>